<dbReference type="OrthoDB" id="9771544at2"/>
<feature type="transmembrane region" description="Helical" evidence="7">
    <location>
        <begin position="114"/>
        <end position="136"/>
    </location>
</feature>
<evidence type="ECO:0000256" key="7">
    <source>
        <dbReference type="RuleBase" id="RU363032"/>
    </source>
</evidence>
<evidence type="ECO:0000313" key="9">
    <source>
        <dbReference type="EMBL" id="KEQ27645.1"/>
    </source>
</evidence>
<evidence type="ECO:0000256" key="2">
    <source>
        <dbReference type="ARBA" id="ARBA00022448"/>
    </source>
</evidence>
<feature type="transmembrane region" description="Helical" evidence="7">
    <location>
        <begin position="265"/>
        <end position="282"/>
    </location>
</feature>
<keyword evidence="10" id="KW-1185">Reference proteome</keyword>
<evidence type="ECO:0000259" key="8">
    <source>
        <dbReference type="PROSITE" id="PS50928"/>
    </source>
</evidence>
<keyword evidence="5 7" id="KW-1133">Transmembrane helix</keyword>
<dbReference type="GO" id="GO:0055085">
    <property type="term" value="P:transmembrane transport"/>
    <property type="evidence" value="ECO:0007669"/>
    <property type="project" value="InterPro"/>
</dbReference>
<feature type="transmembrane region" description="Helical" evidence="7">
    <location>
        <begin position="21"/>
        <end position="39"/>
    </location>
</feature>
<dbReference type="RefSeq" id="WP_036675430.1">
    <property type="nucleotide sequence ID" value="NZ_JNVM01000002.1"/>
</dbReference>
<keyword evidence="3" id="KW-1003">Cell membrane</keyword>
<name>A0A081PAC2_9BACL</name>
<keyword evidence="4 7" id="KW-0812">Transmembrane</keyword>
<gene>
    <name evidence="9" type="ORF">ET33_13210</name>
</gene>
<organism evidence="9 10">
    <name type="scientific">Paenibacillus tyrfis</name>
    <dbReference type="NCBI Taxonomy" id="1501230"/>
    <lineage>
        <taxon>Bacteria</taxon>
        <taxon>Bacillati</taxon>
        <taxon>Bacillota</taxon>
        <taxon>Bacilli</taxon>
        <taxon>Bacillales</taxon>
        <taxon>Paenibacillaceae</taxon>
        <taxon>Paenibacillus</taxon>
    </lineage>
</organism>
<sequence>MVRKLKRKPSAGSRLFQAANMLFMLALVVVMLYPYWYVIMYSLSDAKLAGSGGLFLLPKGFSLAAYETVLGNTAVLSGFKVSLIVTLTGTLLATFITAATAYAISKSRLRGRKLFTLMILFTMLFHGGMIPGYLLVKELGMLNSYLALILPSAIGAWNIFIMRSFFAGIPAEVEESAYIDGANDLVIFFRIVLPLSKAVLATIALFMAVMYWNDFFSTILYISSKDKWALQAVLRDLLTNTSTAMQSQGISIAYQQEISESTIKMANIVVATLPILIVYPFVQKYFVKGAMIGSVKG</sequence>
<feature type="transmembrane region" description="Helical" evidence="7">
    <location>
        <begin position="81"/>
        <end position="102"/>
    </location>
</feature>
<evidence type="ECO:0000256" key="4">
    <source>
        <dbReference type="ARBA" id="ARBA00022692"/>
    </source>
</evidence>
<evidence type="ECO:0000256" key="3">
    <source>
        <dbReference type="ARBA" id="ARBA00022475"/>
    </source>
</evidence>
<dbReference type="Proteomes" id="UP000028123">
    <property type="component" value="Unassembled WGS sequence"/>
</dbReference>
<dbReference type="EMBL" id="JNVM01000002">
    <property type="protein sequence ID" value="KEQ27645.1"/>
    <property type="molecule type" value="Genomic_DNA"/>
</dbReference>
<evidence type="ECO:0000256" key="6">
    <source>
        <dbReference type="ARBA" id="ARBA00023136"/>
    </source>
</evidence>
<dbReference type="InterPro" id="IPR000515">
    <property type="entry name" value="MetI-like"/>
</dbReference>
<comment type="subcellular location">
    <subcellularLocation>
        <location evidence="1 7">Cell membrane</location>
        <topology evidence="1 7">Multi-pass membrane protein</topology>
    </subcellularLocation>
</comment>
<dbReference type="Pfam" id="PF00528">
    <property type="entry name" value="BPD_transp_1"/>
    <property type="match status" value="1"/>
</dbReference>
<keyword evidence="6 7" id="KW-0472">Membrane</keyword>
<accession>A0A081PAC2</accession>
<reference evidence="9 10" key="1">
    <citation type="submission" date="2014-06" db="EMBL/GenBank/DDBJ databases">
        <title>Draft genome sequence of Paenibacillus sp. MSt1.</title>
        <authorList>
            <person name="Aw Y.K."/>
            <person name="Ong K.S."/>
            <person name="Gan H.M."/>
            <person name="Lee S.M."/>
        </authorList>
    </citation>
    <scope>NUCLEOTIDE SEQUENCE [LARGE SCALE GENOMIC DNA]</scope>
    <source>
        <strain evidence="9 10">MSt1</strain>
    </source>
</reference>
<evidence type="ECO:0000256" key="1">
    <source>
        <dbReference type="ARBA" id="ARBA00004651"/>
    </source>
</evidence>
<comment type="similarity">
    <text evidence="7">Belongs to the binding-protein-dependent transport system permease family.</text>
</comment>
<feature type="transmembrane region" description="Helical" evidence="7">
    <location>
        <begin position="187"/>
        <end position="212"/>
    </location>
</feature>
<dbReference type="PROSITE" id="PS50928">
    <property type="entry name" value="ABC_TM1"/>
    <property type="match status" value="1"/>
</dbReference>
<dbReference type="Gene3D" id="1.10.3720.10">
    <property type="entry name" value="MetI-like"/>
    <property type="match status" value="1"/>
</dbReference>
<dbReference type="eggNOG" id="COG0395">
    <property type="taxonomic scope" value="Bacteria"/>
</dbReference>
<dbReference type="InterPro" id="IPR035906">
    <property type="entry name" value="MetI-like_sf"/>
</dbReference>
<keyword evidence="2 7" id="KW-0813">Transport</keyword>
<proteinExistence type="inferred from homology"/>
<dbReference type="GO" id="GO:0005886">
    <property type="term" value="C:plasma membrane"/>
    <property type="evidence" value="ECO:0007669"/>
    <property type="project" value="UniProtKB-SubCell"/>
</dbReference>
<feature type="domain" description="ABC transmembrane type-1" evidence="8">
    <location>
        <begin position="79"/>
        <end position="282"/>
    </location>
</feature>
<feature type="transmembrane region" description="Helical" evidence="7">
    <location>
        <begin position="142"/>
        <end position="166"/>
    </location>
</feature>
<comment type="caution">
    <text evidence="9">The sequence shown here is derived from an EMBL/GenBank/DDBJ whole genome shotgun (WGS) entry which is preliminary data.</text>
</comment>
<evidence type="ECO:0000256" key="5">
    <source>
        <dbReference type="ARBA" id="ARBA00022989"/>
    </source>
</evidence>
<dbReference type="PANTHER" id="PTHR43744:SF9">
    <property type="entry name" value="POLYGALACTURONAN_RHAMNOGALACTURONAN TRANSPORT SYSTEM PERMEASE PROTEIN YTCP"/>
    <property type="match status" value="1"/>
</dbReference>
<dbReference type="CDD" id="cd06261">
    <property type="entry name" value="TM_PBP2"/>
    <property type="match status" value="1"/>
</dbReference>
<protein>
    <submittedName>
        <fullName evidence="9">ABC transporter permease</fullName>
    </submittedName>
</protein>
<evidence type="ECO:0000313" key="10">
    <source>
        <dbReference type="Proteomes" id="UP000028123"/>
    </source>
</evidence>
<dbReference type="SUPFAM" id="SSF161098">
    <property type="entry name" value="MetI-like"/>
    <property type="match status" value="1"/>
</dbReference>
<dbReference type="AlphaFoldDB" id="A0A081PAC2"/>
<dbReference type="PANTHER" id="PTHR43744">
    <property type="entry name" value="ABC TRANSPORTER PERMEASE PROTEIN MG189-RELATED-RELATED"/>
    <property type="match status" value="1"/>
</dbReference>